<dbReference type="HOGENOM" id="CLU_1988746_0_0_9"/>
<sequence length="125" mass="13827">MDDLSGKINEILSDPASMERIRKLAEMLMGTGGGSQNTAPPPEEKNVPAPNTTNSDFPIDPAMLMKLKSAFEMINRDDPRITLLAALKPNLSAARRKKIDDAIHILRLLSLMPLLKEQGLFKDLF</sequence>
<dbReference type="OrthoDB" id="1863887at2"/>
<proteinExistence type="predicted"/>
<evidence type="ECO:0000313" key="2">
    <source>
        <dbReference type="EMBL" id="CDZ24579.1"/>
    </source>
</evidence>
<gene>
    <name evidence="2" type="ORF">CCDG5_1469</name>
</gene>
<name>A0A078KTX3_9FIRM</name>
<reference evidence="3" key="1">
    <citation type="submission" date="2014-07" db="EMBL/GenBank/DDBJ databases">
        <authorList>
            <person name="Wibberg D."/>
        </authorList>
    </citation>
    <scope>NUCLEOTIDE SEQUENCE [LARGE SCALE GENOMIC DNA]</scope>
    <source>
        <strain evidence="3">DG5</strain>
    </source>
</reference>
<evidence type="ECO:0000313" key="3">
    <source>
        <dbReference type="Proteomes" id="UP000032431"/>
    </source>
</evidence>
<dbReference type="EMBL" id="LM995447">
    <property type="protein sequence ID" value="CDZ24579.1"/>
    <property type="molecule type" value="Genomic_DNA"/>
</dbReference>
<feature type="region of interest" description="Disordered" evidence="1">
    <location>
        <begin position="28"/>
        <end position="58"/>
    </location>
</feature>
<organism evidence="2 3">
    <name type="scientific">[Clostridium] cellulosi</name>
    <dbReference type="NCBI Taxonomy" id="29343"/>
    <lineage>
        <taxon>Bacteria</taxon>
        <taxon>Bacillati</taxon>
        <taxon>Bacillota</taxon>
        <taxon>Clostridia</taxon>
        <taxon>Eubacteriales</taxon>
        <taxon>Oscillospiraceae</taxon>
        <taxon>Oscillospiraceae incertae sedis</taxon>
    </lineage>
</organism>
<dbReference type="AlphaFoldDB" id="A0A078KTX3"/>
<dbReference type="PATRIC" id="fig|29343.3.peg.1547"/>
<dbReference type="Proteomes" id="UP000032431">
    <property type="component" value="Chromosome I"/>
</dbReference>
<dbReference type="KEGG" id="ccel:CCDG5_1469"/>
<dbReference type="STRING" id="29343.CCDG5_1469"/>
<accession>A0A078KTX3</accession>
<protein>
    <submittedName>
        <fullName evidence="2">Uncharacterized protein</fullName>
    </submittedName>
</protein>
<keyword evidence="3" id="KW-1185">Reference proteome</keyword>
<evidence type="ECO:0000256" key="1">
    <source>
        <dbReference type="SAM" id="MobiDB-lite"/>
    </source>
</evidence>